<dbReference type="SMART" id="SM00028">
    <property type="entry name" value="TPR"/>
    <property type="match status" value="1"/>
</dbReference>
<reference evidence="4 5" key="1">
    <citation type="submission" date="2024-05" db="EMBL/GenBank/DDBJ databases">
        <authorList>
            <person name="Duchaud E."/>
        </authorList>
    </citation>
    <scope>NUCLEOTIDE SEQUENCE [LARGE SCALE GENOMIC DNA]</scope>
    <source>
        <strain evidence="4">Ena-SAMPLE-TAB-13-05-2024-13:56:06:370-140308</strain>
    </source>
</reference>
<sequence>MIRIVLILNLLFFSCVCNSQSLVDRKELYKKIDKYLTKGTENGFSGAVLVAQEGNIILNKGYGLANKELDLLNSPQTIFSTGSVTKQFTATAILKLVALGKLKLNDSLQLFFKELPKDKENITIHQLLTHSAGFLDVIGNGDFDHIPTSEFFKQLFDTELRYTPGTKHQYSNASYSILARIIEIVSELPYEHFLQEYLFKPAGMLQTGYLIPAWKSANLAQGYHKGITYWRSMVTRFKEDGKVSWVLKGNGGIQSTQEDMFKWYKALKSNKILDVKHTKLLITPYIQEQEGSDESHYAYGWAIFKSKRNTKMITHNGSNGIFFHEFMWLPKEDVVIIFSTNAYSREVEILWKLKEMLFNKSYTPKPIQNSPYTLVMKFIKSNSPKQIKELLTLIRDEFGTRFNNVNVLNKIGYTLLAGEQYRDWVVPLFEMNTQMFPKNANIWDSLGDGYTAMRDTENAIKAYQKALEIDPTISSSIESLGKLGINVKQQTKSPIKISNIIMESYLGIYQLSSGHSINITRKEDSLFIEFPGRTAMKLSPIVSNKFSIGNRNATLTFNKNETEKIISFTINEGGEEMIASKK</sequence>
<feature type="domain" description="Beta-lactamase-related" evidence="3">
    <location>
        <begin position="42"/>
        <end position="344"/>
    </location>
</feature>
<dbReference type="RefSeq" id="WP_348717103.1">
    <property type="nucleotide sequence ID" value="NZ_CAXJIO010000012.1"/>
</dbReference>
<dbReference type="PANTHER" id="PTHR46825">
    <property type="entry name" value="D-ALANYL-D-ALANINE-CARBOXYPEPTIDASE/ENDOPEPTIDASE AMPH"/>
    <property type="match status" value="1"/>
</dbReference>
<dbReference type="Gene3D" id="3.40.710.10">
    <property type="entry name" value="DD-peptidase/beta-lactamase superfamily"/>
    <property type="match status" value="1"/>
</dbReference>
<dbReference type="Pfam" id="PF00144">
    <property type="entry name" value="Beta-lactamase"/>
    <property type="match status" value="1"/>
</dbReference>
<dbReference type="GO" id="GO:0016787">
    <property type="term" value="F:hydrolase activity"/>
    <property type="evidence" value="ECO:0007669"/>
    <property type="project" value="UniProtKB-KW"/>
</dbReference>
<dbReference type="InterPro" id="IPR011990">
    <property type="entry name" value="TPR-like_helical_dom_sf"/>
</dbReference>
<feature type="chain" id="PRO_5047160744" evidence="2">
    <location>
        <begin position="20"/>
        <end position="582"/>
    </location>
</feature>
<keyword evidence="4" id="KW-0378">Hydrolase</keyword>
<gene>
    <name evidence="4" type="ORF">T190423A01A_30228</name>
</gene>
<feature type="repeat" description="TPR" evidence="1">
    <location>
        <begin position="440"/>
        <end position="473"/>
    </location>
</feature>
<evidence type="ECO:0000256" key="2">
    <source>
        <dbReference type="SAM" id="SignalP"/>
    </source>
</evidence>
<dbReference type="InterPro" id="IPR019734">
    <property type="entry name" value="TPR_rpt"/>
</dbReference>
<evidence type="ECO:0000259" key="3">
    <source>
        <dbReference type="Pfam" id="PF00144"/>
    </source>
</evidence>
<comment type="caution">
    <text evidence="4">The sequence shown here is derived from an EMBL/GenBank/DDBJ whole genome shotgun (WGS) entry which is preliminary data.</text>
</comment>
<protein>
    <submittedName>
        <fullName evidence="4">Serine hydrolase</fullName>
    </submittedName>
</protein>
<keyword evidence="5" id="KW-1185">Reference proteome</keyword>
<dbReference type="Proteomes" id="UP001497527">
    <property type="component" value="Unassembled WGS sequence"/>
</dbReference>
<dbReference type="PROSITE" id="PS50005">
    <property type="entry name" value="TPR"/>
    <property type="match status" value="1"/>
</dbReference>
<evidence type="ECO:0000313" key="4">
    <source>
        <dbReference type="EMBL" id="CAL2103114.1"/>
    </source>
</evidence>
<accession>A0ABP1F3I2</accession>
<dbReference type="InterPro" id="IPR050491">
    <property type="entry name" value="AmpC-like"/>
</dbReference>
<evidence type="ECO:0000256" key="1">
    <source>
        <dbReference type="PROSITE-ProRule" id="PRU00339"/>
    </source>
</evidence>
<dbReference type="InterPro" id="IPR012338">
    <property type="entry name" value="Beta-lactam/transpept-like"/>
</dbReference>
<keyword evidence="2" id="KW-0732">Signal</keyword>
<keyword evidence="1" id="KW-0802">TPR repeat</keyword>
<dbReference type="PROSITE" id="PS51257">
    <property type="entry name" value="PROKAR_LIPOPROTEIN"/>
    <property type="match status" value="1"/>
</dbReference>
<dbReference type="Gene3D" id="1.25.40.10">
    <property type="entry name" value="Tetratricopeptide repeat domain"/>
    <property type="match status" value="1"/>
</dbReference>
<dbReference type="PANTHER" id="PTHR46825:SF9">
    <property type="entry name" value="BETA-LACTAMASE-RELATED DOMAIN-CONTAINING PROTEIN"/>
    <property type="match status" value="1"/>
</dbReference>
<evidence type="ECO:0000313" key="5">
    <source>
        <dbReference type="Proteomes" id="UP001497527"/>
    </source>
</evidence>
<dbReference type="SUPFAM" id="SSF56601">
    <property type="entry name" value="beta-lactamase/transpeptidase-like"/>
    <property type="match status" value="1"/>
</dbReference>
<organism evidence="4 5">
    <name type="scientific">Tenacibaculum polynesiense</name>
    <dbReference type="NCBI Taxonomy" id="3137857"/>
    <lineage>
        <taxon>Bacteria</taxon>
        <taxon>Pseudomonadati</taxon>
        <taxon>Bacteroidota</taxon>
        <taxon>Flavobacteriia</taxon>
        <taxon>Flavobacteriales</taxon>
        <taxon>Flavobacteriaceae</taxon>
        <taxon>Tenacibaculum</taxon>
    </lineage>
</organism>
<proteinExistence type="predicted"/>
<dbReference type="EMBL" id="CAXJIO010000012">
    <property type="protein sequence ID" value="CAL2103114.1"/>
    <property type="molecule type" value="Genomic_DNA"/>
</dbReference>
<feature type="signal peptide" evidence="2">
    <location>
        <begin position="1"/>
        <end position="19"/>
    </location>
</feature>
<dbReference type="InterPro" id="IPR001466">
    <property type="entry name" value="Beta-lactam-related"/>
</dbReference>
<name>A0ABP1F3I2_9FLAO</name>
<dbReference type="SUPFAM" id="SSF48452">
    <property type="entry name" value="TPR-like"/>
    <property type="match status" value="1"/>
</dbReference>
<dbReference type="PROSITE" id="PS50293">
    <property type="entry name" value="TPR_REGION"/>
    <property type="match status" value="1"/>
</dbReference>